<dbReference type="PANTHER" id="PTHR24148:SF78">
    <property type="entry name" value="HETEROKARYON INCOMPATIBILITY DOMAIN-CONTAINING PROTEIN"/>
    <property type="match status" value="1"/>
</dbReference>
<gene>
    <name evidence="2" type="ORF">BDV38DRAFT_285319</name>
</gene>
<dbReference type="OrthoDB" id="3477286at2759"/>
<dbReference type="GeneID" id="43644677"/>
<evidence type="ECO:0000259" key="1">
    <source>
        <dbReference type="Pfam" id="PF06985"/>
    </source>
</evidence>
<dbReference type="Proteomes" id="UP000325672">
    <property type="component" value="Unassembled WGS sequence"/>
</dbReference>
<name>A0A5N6SMJ7_ASPPS</name>
<protein>
    <submittedName>
        <fullName evidence="2">Heterokaryon incompatibility protein-domain-containing protein</fullName>
    </submittedName>
</protein>
<dbReference type="InterPro" id="IPR055530">
    <property type="entry name" value="DUF7104"/>
</dbReference>
<proteinExistence type="predicted"/>
<dbReference type="AlphaFoldDB" id="A0A5N6SMJ7"/>
<dbReference type="PANTHER" id="PTHR24148">
    <property type="entry name" value="ANKYRIN REPEAT DOMAIN-CONTAINING PROTEIN 39 HOMOLOG-RELATED"/>
    <property type="match status" value="1"/>
</dbReference>
<keyword evidence="3" id="KW-1185">Reference proteome</keyword>
<evidence type="ECO:0000313" key="3">
    <source>
        <dbReference type="Proteomes" id="UP000325672"/>
    </source>
</evidence>
<dbReference type="EMBL" id="ML743598">
    <property type="protein sequence ID" value="KAE8134931.1"/>
    <property type="molecule type" value="Genomic_DNA"/>
</dbReference>
<feature type="domain" description="Heterokaryon incompatibility" evidence="1">
    <location>
        <begin position="50"/>
        <end position="192"/>
    </location>
</feature>
<organism evidence="2 3">
    <name type="scientific">Aspergillus pseudotamarii</name>
    <dbReference type="NCBI Taxonomy" id="132259"/>
    <lineage>
        <taxon>Eukaryota</taxon>
        <taxon>Fungi</taxon>
        <taxon>Dikarya</taxon>
        <taxon>Ascomycota</taxon>
        <taxon>Pezizomycotina</taxon>
        <taxon>Eurotiomycetes</taxon>
        <taxon>Eurotiomycetidae</taxon>
        <taxon>Eurotiales</taxon>
        <taxon>Aspergillaceae</taxon>
        <taxon>Aspergillus</taxon>
        <taxon>Aspergillus subgen. Circumdati</taxon>
    </lineage>
</organism>
<dbReference type="InterPro" id="IPR010730">
    <property type="entry name" value="HET"/>
</dbReference>
<dbReference type="Gene3D" id="1.20.5.340">
    <property type="match status" value="1"/>
</dbReference>
<dbReference type="RefSeq" id="XP_031910994.1">
    <property type="nucleotide sequence ID" value="XM_032060467.1"/>
</dbReference>
<accession>A0A5N6SMJ7</accession>
<dbReference type="Pfam" id="PF06985">
    <property type="entry name" value="HET"/>
    <property type="match status" value="1"/>
</dbReference>
<dbReference type="Pfam" id="PF23397">
    <property type="entry name" value="DUF7104"/>
    <property type="match status" value="4"/>
</dbReference>
<sequence length="644" mass="73118">MPLFTYPPLPLEPGATRMIHILPHTEHSAPVKCRLSDYVISERGGTQHLYEALSYVWANDEDDVIKSHRIELNNHIFYVTPNLHAALVNLRNHHFDRVLWVDAICINQDDIAEKSKQIPLMRKIYAQADRVIIWLGEAFEDGDTALEYIRSLAEDKAQNERCLDGRHSKRVSDACIKLLQRKWFRRIWVLQEAGAARCISIMCGSVQINGHAFCDGIEELDLPLPMIIYSVLHLIRGANFRSKQHFDPQGSRSIGELIDMYRFHESSNNHDKIYALLGLSAESLRAPALELSYSIPWYQVFKHIIKYILSGECLVETWPGIDTAVIKSKALILGLVVSVNEEVSKNSMQLAKVFLFRAARSLGYEEHWAVQPSAKPIQEGDIIFLLEGASKPSVLRMRRTHFIMITTTVVQERNKELQGLDLENLLRDGPSGNSIYNVLLTWKIPLAKNTSGLLKDGEECASAKAKYQEEPPERRQRLIDMARVLNDIALELLQSEDTERAVKCLFSKEVLGIPISEEVVKAVAANGYYGHRIMEHLLQQRGERLLISEEVVKAAAEKRGFDGPETIEILLQYRGQSLPITEKVLKAAAGNMKYGYQIIELLHSQGISIPISNEVMMAAADNQGRNRFQIIELLQRQRKKYATL</sequence>
<dbReference type="InterPro" id="IPR052895">
    <property type="entry name" value="HetReg/Transcr_Mod"/>
</dbReference>
<reference evidence="2 3" key="1">
    <citation type="submission" date="2019-04" db="EMBL/GenBank/DDBJ databases">
        <title>Friends and foes A comparative genomics study of 23 Aspergillus species from section Flavi.</title>
        <authorList>
            <consortium name="DOE Joint Genome Institute"/>
            <person name="Kjaerbolling I."/>
            <person name="Vesth T."/>
            <person name="Frisvad J.C."/>
            <person name="Nybo J.L."/>
            <person name="Theobald S."/>
            <person name="Kildgaard S."/>
            <person name="Isbrandt T."/>
            <person name="Kuo A."/>
            <person name="Sato A."/>
            <person name="Lyhne E.K."/>
            <person name="Kogle M.E."/>
            <person name="Wiebenga A."/>
            <person name="Kun R.S."/>
            <person name="Lubbers R.J."/>
            <person name="Makela M.R."/>
            <person name="Barry K."/>
            <person name="Chovatia M."/>
            <person name="Clum A."/>
            <person name="Daum C."/>
            <person name="Haridas S."/>
            <person name="He G."/>
            <person name="LaButti K."/>
            <person name="Lipzen A."/>
            <person name="Mondo S."/>
            <person name="Riley R."/>
            <person name="Salamov A."/>
            <person name="Simmons B.A."/>
            <person name="Magnuson J.K."/>
            <person name="Henrissat B."/>
            <person name="Mortensen U.H."/>
            <person name="Larsen T.O."/>
            <person name="Devries R.P."/>
            <person name="Grigoriev I.V."/>
            <person name="Machida M."/>
            <person name="Baker S.E."/>
            <person name="Andersen M.R."/>
        </authorList>
    </citation>
    <scope>NUCLEOTIDE SEQUENCE [LARGE SCALE GENOMIC DNA]</scope>
    <source>
        <strain evidence="2 3">CBS 117625</strain>
    </source>
</reference>
<evidence type="ECO:0000313" key="2">
    <source>
        <dbReference type="EMBL" id="KAE8134931.1"/>
    </source>
</evidence>